<dbReference type="InterPro" id="IPR002549">
    <property type="entry name" value="AI-2E-like"/>
</dbReference>
<accession>A0A916J3I4</accession>
<dbReference type="Pfam" id="PF01594">
    <property type="entry name" value="AI-2E_transport"/>
    <property type="match status" value="1"/>
</dbReference>
<keyword evidence="7 8" id="KW-0472">Membrane</keyword>
<evidence type="ECO:0000313" key="9">
    <source>
        <dbReference type="EMBL" id="CAG4882581.1"/>
    </source>
</evidence>
<feature type="transmembrane region" description="Helical" evidence="8">
    <location>
        <begin position="68"/>
        <end position="92"/>
    </location>
</feature>
<keyword evidence="5 8" id="KW-0812">Transmembrane</keyword>
<evidence type="ECO:0000256" key="6">
    <source>
        <dbReference type="ARBA" id="ARBA00022989"/>
    </source>
</evidence>
<feature type="transmembrane region" description="Helical" evidence="8">
    <location>
        <begin position="241"/>
        <end position="268"/>
    </location>
</feature>
<comment type="caution">
    <text evidence="9">The sequence shown here is derived from an EMBL/GenBank/DDBJ whole genome shotgun (WGS) entry which is preliminary data.</text>
</comment>
<evidence type="ECO:0000313" key="10">
    <source>
        <dbReference type="Proteomes" id="UP000742786"/>
    </source>
</evidence>
<gene>
    <name evidence="9" type="ORF">GTOL_10463</name>
</gene>
<proteinExistence type="inferred from homology"/>
<keyword evidence="4" id="KW-1003">Cell membrane</keyword>
<evidence type="ECO:0000256" key="8">
    <source>
        <dbReference type="SAM" id="Phobius"/>
    </source>
</evidence>
<dbReference type="AlphaFoldDB" id="A0A916J3I4"/>
<evidence type="ECO:0000256" key="7">
    <source>
        <dbReference type="ARBA" id="ARBA00023136"/>
    </source>
</evidence>
<evidence type="ECO:0000256" key="5">
    <source>
        <dbReference type="ARBA" id="ARBA00022692"/>
    </source>
</evidence>
<keyword evidence="6 8" id="KW-1133">Transmembrane helix</keyword>
<dbReference type="Proteomes" id="UP000742786">
    <property type="component" value="Unassembled WGS sequence"/>
</dbReference>
<name>A0A916J3I4_9PROT</name>
<comment type="similarity">
    <text evidence="2">Belongs to the autoinducer-2 exporter (AI-2E) (TC 2.A.86) family.</text>
</comment>
<feature type="transmembrane region" description="Helical" evidence="8">
    <location>
        <begin position="313"/>
        <end position="343"/>
    </location>
</feature>
<dbReference type="PANTHER" id="PTHR21716:SF53">
    <property type="entry name" value="PERMEASE PERM-RELATED"/>
    <property type="match status" value="1"/>
</dbReference>
<keyword evidence="10" id="KW-1185">Reference proteome</keyword>
<evidence type="ECO:0000256" key="4">
    <source>
        <dbReference type="ARBA" id="ARBA00022475"/>
    </source>
</evidence>
<dbReference type="RefSeq" id="WP_220634642.1">
    <property type="nucleotide sequence ID" value="NZ_CAJQUM010000001.1"/>
</dbReference>
<dbReference type="GO" id="GO:0005886">
    <property type="term" value="C:plasma membrane"/>
    <property type="evidence" value="ECO:0007669"/>
    <property type="project" value="UniProtKB-SubCell"/>
</dbReference>
<keyword evidence="3" id="KW-0813">Transport</keyword>
<evidence type="ECO:0000256" key="1">
    <source>
        <dbReference type="ARBA" id="ARBA00004651"/>
    </source>
</evidence>
<feature type="transmembrane region" description="Helical" evidence="8">
    <location>
        <begin position="38"/>
        <end position="56"/>
    </location>
</feature>
<evidence type="ECO:0000256" key="2">
    <source>
        <dbReference type="ARBA" id="ARBA00009773"/>
    </source>
</evidence>
<sequence length="377" mass="41079">MNGARNNSSGQSIGPVMWAAIIGTTCVLLFLLQKILWLVVPFLLALVLYYLLMPLVQRLMFRGMSRPLAAALATTLFLLCAVLSVVLLLPLISANVIDWQNSLVRYLQGGMHLIEHTLHRLEENISLLARAQLAEKVGLALNDATGHAERYLEPVLLGIGAWAPALLLTPFLAYFFLRDGGRFQRMLGRAVPNAFFERTLYLLHEVDRTARAYFQGLVKLTVLDTITLALGLWLIGIPGPFALGLLCAVLAWVPFVGSIVGGLLVVLVAATDLPAAPDTAYWAVGLFLLARLLDDFVYMPLTIGMSLDLHPLLSVLMIFIGGAIAGVPGLMLVLPLLGVVMVIGETAGRVFTDARLIARHRYAVALRRQQASADLQL</sequence>
<comment type="subcellular location">
    <subcellularLocation>
        <location evidence="1">Cell membrane</location>
        <topology evidence="1">Multi-pass membrane protein</topology>
    </subcellularLocation>
</comment>
<protein>
    <submittedName>
        <fullName evidence="9">Permease often clustered with de novo purine synthesis</fullName>
    </submittedName>
</protein>
<feature type="transmembrane region" description="Helical" evidence="8">
    <location>
        <begin position="280"/>
        <end position="301"/>
    </location>
</feature>
<feature type="transmembrane region" description="Helical" evidence="8">
    <location>
        <begin position="155"/>
        <end position="177"/>
    </location>
</feature>
<evidence type="ECO:0000256" key="3">
    <source>
        <dbReference type="ARBA" id="ARBA00022448"/>
    </source>
</evidence>
<dbReference type="EMBL" id="CAJQUM010000001">
    <property type="protein sequence ID" value="CAG4882581.1"/>
    <property type="molecule type" value="Genomic_DNA"/>
</dbReference>
<organism evidence="9 10">
    <name type="scientific">Georgfuchsia toluolica</name>
    <dbReference type="NCBI Taxonomy" id="424218"/>
    <lineage>
        <taxon>Bacteria</taxon>
        <taxon>Pseudomonadati</taxon>
        <taxon>Pseudomonadota</taxon>
        <taxon>Betaproteobacteria</taxon>
        <taxon>Nitrosomonadales</taxon>
        <taxon>Sterolibacteriaceae</taxon>
        <taxon>Georgfuchsia</taxon>
    </lineage>
</organism>
<reference evidence="9" key="1">
    <citation type="submission" date="2021-04" db="EMBL/GenBank/DDBJ databases">
        <authorList>
            <person name="Hornung B."/>
        </authorList>
    </citation>
    <scope>NUCLEOTIDE SEQUENCE</scope>
    <source>
        <strain evidence="9">G5G6</strain>
    </source>
</reference>
<feature type="transmembrane region" description="Helical" evidence="8">
    <location>
        <begin position="217"/>
        <end position="235"/>
    </location>
</feature>
<feature type="transmembrane region" description="Helical" evidence="8">
    <location>
        <begin position="12"/>
        <end position="32"/>
    </location>
</feature>
<dbReference type="PANTHER" id="PTHR21716">
    <property type="entry name" value="TRANSMEMBRANE PROTEIN"/>
    <property type="match status" value="1"/>
</dbReference>